<evidence type="ECO:0000256" key="3">
    <source>
        <dbReference type="ARBA" id="ARBA00022837"/>
    </source>
</evidence>
<dbReference type="Pfam" id="PF03160">
    <property type="entry name" value="Calx-beta"/>
    <property type="match status" value="4"/>
</dbReference>
<dbReference type="EMBL" id="CP119078">
    <property type="protein sequence ID" value="WED42696.1"/>
    <property type="molecule type" value="Genomic_DNA"/>
</dbReference>
<dbReference type="PANTHER" id="PTHR46682:SF1">
    <property type="entry name" value="ADHESION G-PROTEIN COUPLED RECEPTOR V1"/>
    <property type="match status" value="1"/>
</dbReference>
<dbReference type="RefSeq" id="WP_275088512.1">
    <property type="nucleotide sequence ID" value="NZ_CP119078.1"/>
</dbReference>
<feature type="domain" description="Calx-beta" evidence="4">
    <location>
        <begin position="276"/>
        <end position="383"/>
    </location>
</feature>
<feature type="domain" description="Calx-beta" evidence="4">
    <location>
        <begin position="159"/>
        <end position="255"/>
    </location>
</feature>
<dbReference type="SUPFAM" id="SSF141072">
    <property type="entry name" value="CalX-like"/>
    <property type="match status" value="4"/>
</dbReference>
<dbReference type="InterPro" id="IPR026919">
    <property type="entry name" value="ADGRV1"/>
</dbReference>
<proteinExistence type="predicted"/>
<dbReference type="PANTHER" id="PTHR46682">
    <property type="entry name" value="ADHESION G-PROTEIN COUPLED RECEPTOR V1"/>
    <property type="match status" value="1"/>
</dbReference>
<evidence type="ECO:0000256" key="2">
    <source>
        <dbReference type="ARBA" id="ARBA00022737"/>
    </source>
</evidence>
<dbReference type="InterPro" id="IPR011049">
    <property type="entry name" value="Serralysin-like_metalloprot_C"/>
</dbReference>
<dbReference type="Proteomes" id="UP001222087">
    <property type="component" value="Chromosome"/>
</dbReference>
<dbReference type="SMART" id="SM00237">
    <property type="entry name" value="Calx_beta"/>
    <property type="match status" value="4"/>
</dbReference>
<keyword evidence="1" id="KW-0732">Signal</keyword>
<evidence type="ECO:0000259" key="4">
    <source>
        <dbReference type="SMART" id="SM00237"/>
    </source>
</evidence>
<dbReference type="InterPro" id="IPR038081">
    <property type="entry name" value="CalX-like_sf"/>
</dbReference>
<dbReference type="SUPFAM" id="SSF51120">
    <property type="entry name" value="beta-Roll"/>
    <property type="match status" value="1"/>
</dbReference>
<reference evidence="5 6" key="1">
    <citation type="submission" date="2023-02" db="EMBL/GenBank/DDBJ databases">
        <title>Genome Sequence of L. cardiaca H63T.</title>
        <authorList>
            <person name="Lopez A.E."/>
            <person name="Cianciotto N.P."/>
        </authorList>
    </citation>
    <scope>NUCLEOTIDE SEQUENCE [LARGE SCALE GENOMIC DNA]</scope>
    <source>
        <strain evidence="5 6">H63</strain>
    </source>
</reference>
<sequence>MGQLYLQEFNNVKLLNFPPVYYGLSYSKPAYNNSTFNEAFPTYLFKSSNSLTTTVQSNFFTWAPSKASSIGIWTDIFNKAEEIENLDGFSFVIIDPYYTQGSLAANYPTFYYELRIIDNLPESTFFNIPFLSSFDLKFVESNFLNPSLGIPIVDRTGSPTLIDFKSQVLVSIAGPANVIEGEATTNYTVSLSHPVPAGGSITVNLTYSGVAQDGSDFTGVASVVIPAGSSSATFTIQTLDDALAEGSENFTVSIASIVDNGNSFEAITANPAADEVTTTITDQIGSDNPPGSEDQVLVSIAGPANVIEGEATTNYTVSLSHPVPAGGSITVNLTYSGVAQDGSDFTGVASVVIPAGSSSATFTIQTLDDALAEGSENFTVSIASIVDNGNSFEAITANPAADEVTTTITDQIGSDNPPGSEDQVLVSIAGPANVIEGEATTNYTVSLSHPVPAGGSITVNLTYSGVAQDGSDFTGVASVVIPAGSSSATFTIQTLDDALAEGSENFTVSIASIVDNGNSFEAITANPAADEVTTTITDQIGSDNPPGPEDQVLVSIIGPANVIEGEVTTNYTVSLSQTVPAGGSITVNLTYSGVAQDGSDFTGVVSVVIPAGSSSTIFTIQTLDDTLLESDEPFTVSISSVIDNNNSFEAVLVDTQSDSVETVIIDNDVLEFTSSGDSLLLSTSGTSTLPNFEGAYGLSALNPVQGDLTGLINSLIAPGGSLAGDSFENALSLILAQEGVAYNTDVVRLTDNGSINDFYYERAFNGSENFISYQNASPSALFGLLPVSTQLALLGYNINAVDDLGAGNLLFTTTAGGQLPTYDATTDTFGNLTFNNEDVILATRQKGGYYTYEIFLNGLTDAGLDDSLLNVPGIIQEFMIDGLAYNGNLQNGTLYFSLSNLTDVDLTTLLNLDIPGGIFGEGGDIYSIQRVNGAWQSDSTDVFFRAEDLGWSNELLEQALVDLAALDPGSALANAINALLGSGGVLQFFDIDAIDVDGNSLYFSVASLLDVELIDLLAGVITDPLDPLYALTLRGEDIYTISRDSAASPWNIDTFDLYLDGSAYGLGSSSGLLGDLSDNIIEDVDAFSLSHDAPQIDTIFFGTSGGGNERQVGGSYDAQTLLQVNNGTFYESFNLATLTNGTVTNNEITALHVLENGSVLFALVSMANLPGAVTAQPYNIMAWDGETFSVYFDGLSQGLSAAASIQSLFVIPEGDLNSGSLLMTLDNQSSLPGIGILTNQDIVLFNPDTSSYSLVLAGENIGIEDISAHIVINTDLSNSIDTSINDLFSPVTTEVAESLETQLLALQVILGNLNTELQPNGAVGGVIALLLGTVGDLLNSVNTLITSLQIELTDNLTPVIDGIYADLNSVLTELNNPVNAAIFALEGISVAAASTLTQDAMTLTQNVLTPLAAGSDTITQGIDTLTTDLMSQLDVGTTHDLSVYDISIDALHRLNNGDYLLSFSQQLRPDLNLNLTLDTSFFDDQTVLDLNLSTDIQTLVNQLGVTADNILTPVLDANLVSNILASALPTDLDLIGNNIYRFAQDSTGQWQFSLYFDGTDHGLDNGGATDTVLDYVNANYTDLSLLDLQNLGSLDLNSNENITALYVFEAATDGTINGSVSNDLLIGQDNVNNNIYGGRGEDVMIGKSGANNYLFDQGSLNTATPERDVILDFNTEKGDKLLFFEDIFGGISPNATELEDLVDITTISTGTGTNNSSLLSLHAMDGGPVVHEILLQDYIPALATPMTDIVSVMGG</sequence>
<dbReference type="InterPro" id="IPR003644">
    <property type="entry name" value="Calx_beta"/>
</dbReference>
<dbReference type="Gene3D" id="2.60.40.2030">
    <property type="match status" value="4"/>
</dbReference>
<keyword evidence="6" id="KW-1185">Reference proteome</keyword>
<accession>A0ABY8ATL4</accession>
<name>A0ABY8ATL4_9GAMM</name>
<keyword evidence="2" id="KW-0677">Repeat</keyword>
<gene>
    <name evidence="5" type="ORF">PXX05_12430</name>
</gene>
<keyword evidence="3" id="KW-0106">Calcium</keyword>
<evidence type="ECO:0000313" key="5">
    <source>
        <dbReference type="EMBL" id="WED42696.1"/>
    </source>
</evidence>
<evidence type="ECO:0000256" key="1">
    <source>
        <dbReference type="ARBA" id="ARBA00022729"/>
    </source>
</evidence>
<evidence type="ECO:0000313" key="6">
    <source>
        <dbReference type="Proteomes" id="UP001222087"/>
    </source>
</evidence>
<protein>
    <submittedName>
        <fullName evidence="5">Calx-beta domain-containing protein</fullName>
    </submittedName>
</protein>
<feature type="domain" description="Calx-beta" evidence="4">
    <location>
        <begin position="553"/>
        <end position="639"/>
    </location>
</feature>
<feature type="domain" description="Calx-beta" evidence="4">
    <location>
        <begin position="404"/>
        <end position="511"/>
    </location>
</feature>
<organism evidence="5 6">
    <name type="scientific">Legionella cardiaca</name>
    <dbReference type="NCBI Taxonomy" id="1071983"/>
    <lineage>
        <taxon>Bacteria</taxon>
        <taxon>Pseudomonadati</taxon>
        <taxon>Pseudomonadota</taxon>
        <taxon>Gammaproteobacteria</taxon>
        <taxon>Legionellales</taxon>
        <taxon>Legionellaceae</taxon>
        <taxon>Legionella</taxon>
    </lineage>
</organism>